<feature type="region of interest" description="Disordered" evidence="1">
    <location>
        <begin position="63"/>
        <end position="91"/>
    </location>
</feature>
<evidence type="ECO:0000313" key="3">
    <source>
        <dbReference type="Proteomes" id="UP000324222"/>
    </source>
</evidence>
<comment type="caution">
    <text evidence="2">The sequence shown here is derived from an EMBL/GenBank/DDBJ whole genome shotgun (WGS) entry which is preliminary data.</text>
</comment>
<reference evidence="2 3" key="1">
    <citation type="submission" date="2019-05" db="EMBL/GenBank/DDBJ databases">
        <title>Another draft genome of Portunus trituberculatus and its Hox gene families provides insights of decapod evolution.</title>
        <authorList>
            <person name="Jeong J.-H."/>
            <person name="Song I."/>
            <person name="Kim S."/>
            <person name="Choi T."/>
            <person name="Kim D."/>
            <person name="Ryu S."/>
            <person name="Kim W."/>
        </authorList>
    </citation>
    <scope>NUCLEOTIDE SEQUENCE [LARGE SCALE GENOMIC DNA]</scope>
    <source>
        <tissue evidence="2">Muscle</tissue>
    </source>
</reference>
<dbReference type="Proteomes" id="UP000324222">
    <property type="component" value="Unassembled WGS sequence"/>
</dbReference>
<gene>
    <name evidence="2" type="ORF">E2C01_018818</name>
</gene>
<evidence type="ECO:0000256" key="1">
    <source>
        <dbReference type="SAM" id="MobiDB-lite"/>
    </source>
</evidence>
<accession>A0A5B7DWN8</accession>
<organism evidence="2 3">
    <name type="scientific">Portunus trituberculatus</name>
    <name type="common">Swimming crab</name>
    <name type="synonym">Neptunus trituberculatus</name>
    <dbReference type="NCBI Taxonomy" id="210409"/>
    <lineage>
        <taxon>Eukaryota</taxon>
        <taxon>Metazoa</taxon>
        <taxon>Ecdysozoa</taxon>
        <taxon>Arthropoda</taxon>
        <taxon>Crustacea</taxon>
        <taxon>Multicrustacea</taxon>
        <taxon>Malacostraca</taxon>
        <taxon>Eumalacostraca</taxon>
        <taxon>Eucarida</taxon>
        <taxon>Decapoda</taxon>
        <taxon>Pleocyemata</taxon>
        <taxon>Brachyura</taxon>
        <taxon>Eubrachyura</taxon>
        <taxon>Portunoidea</taxon>
        <taxon>Portunidae</taxon>
        <taxon>Portuninae</taxon>
        <taxon>Portunus</taxon>
    </lineage>
</organism>
<feature type="compositionally biased region" description="Polar residues" evidence="1">
    <location>
        <begin position="65"/>
        <end position="79"/>
    </location>
</feature>
<keyword evidence="3" id="KW-1185">Reference proteome</keyword>
<dbReference type="EMBL" id="VSRR010001497">
    <property type="protein sequence ID" value="MPC25695.1"/>
    <property type="molecule type" value="Genomic_DNA"/>
</dbReference>
<name>A0A5B7DWN8_PORTR</name>
<proteinExistence type="predicted"/>
<evidence type="ECO:0000313" key="2">
    <source>
        <dbReference type="EMBL" id="MPC25695.1"/>
    </source>
</evidence>
<dbReference type="AlphaFoldDB" id="A0A5B7DWN8"/>
<protein>
    <submittedName>
        <fullName evidence="2">Uncharacterized protein</fullName>
    </submittedName>
</protein>
<sequence length="148" mass="16028">MYNNKADVSGVGNPTTCTRLDATCDITPPPLHDTYVSGCQDAVTCYGDSGTPYGVELHQREASKTQRWTPTTSAITDGKQTPIGRHHGNKGPCQSFRIGESRQTYRQHQTFLVGVTLPYCASPRLATCLDVLHLGTAESSLIFPSAKV</sequence>